<dbReference type="InterPro" id="IPR011042">
    <property type="entry name" value="6-blade_b-propeller_TolB-like"/>
</dbReference>
<gene>
    <name evidence="1" type="ORF">EDB81DRAFT_816864</name>
</gene>
<evidence type="ECO:0000313" key="2">
    <source>
        <dbReference type="Proteomes" id="UP000738349"/>
    </source>
</evidence>
<dbReference type="PANTHER" id="PTHR42060:SF1">
    <property type="entry name" value="NHL REPEAT-CONTAINING PROTEIN"/>
    <property type="match status" value="1"/>
</dbReference>
<dbReference type="InterPro" id="IPR052998">
    <property type="entry name" value="Hetero-Diels-Alderase-like"/>
</dbReference>
<proteinExistence type="predicted"/>
<evidence type="ECO:0008006" key="3">
    <source>
        <dbReference type="Google" id="ProtNLM"/>
    </source>
</evidence>
<dbReference type="OrthoDB" id="5233393at2759"/>
<dbReference type="Gene3D" id="2.120.10.30">
    <property type="entry name" value="TolB, C-terminal domain"/>
    <property type="match status" value="1"/>
</dbReference>
<accession>A0A9P9IGD6</accession>
<comment type="caution">
    <text evidence="1">The sequence shown here is derived from an EMBL/GenBank/DDBJ whole genome shotgun (WGS) entry which is preliminary data.</text>
</comment>
<dbReference type="EMBL" id="JAGMUV010000027">
    <property type="protein sequence ID" value="KAH7118370.1"/>
    <property type="molecule type" value="Genomic_DNA"/>
</dbReference>
<organism evidence="1 2">
    <name type="scientific">Dactylonectria macrodidyma</name>
    <dbReference type="NCBI Taxonomy" id="307937"/>
    <lineage>
        <taxon>Eukaryota</taxon>
        <taxon>Fungi</taxon>
        <taxon>Dikarya</taxon>
        <taxon>Ascomycota</taxon>
        <taxon>Pezizomycotina</taxon>
        <taxon>Sordariomycetes</taxon>
        <taxon>Hypocreomycetidae</taxon>
        <taxon>Hypocreales</taxon>
        <taxon>Nectriaceae</taxon>
        <taxon>Dactylonectria</taxon>
    </lineage>
</organism>
<dbReference type="PANTHER" id="PTHR42060">
    <property type="entry name" value="NHL REPEAT-CONTAINING PROTEIN-RELATED"/>
    <property type="match status" value="1"/>
</dbReference>
<sequence>MHVLAPSQHVLVPHPCSTILVGIFDVRYSTAIQDPTMSLPSGSAVGINGIHVHGSDLYYTNLGAGTFIKIPISLADGRQVGPAMVIFNDIEGDDFALSKDGRFAWIAANPDNTLLEFDIWSRTGRVAAGSFNSTDIAEPTAVAFGRTRTDGNVLYVVTAGGLGSPFADSGVTGGRVVGISLS</sequence>
<dbReference type="Proteomes" id="UP000738349">
    <property type="component" value="Unassembled WGS sequence"/>
</dbReference>
<dbReference type="AlphaFoldDB" id="A0A9P9IGD6"/>
<dbReference type="SUPFAM" id="SSF63829">
    <property type="entry name" value="Calcium-dependent phosphotriesterase"/>
    <property type="match status" value="1"/>
</dbReference>
<evidence type="ECO:0000313" key="1">
    <source>
        <dbReference type="EMBL" id="KAH7118370.1"/>
    </source>
</evidence>
<reference evidence="1" key="1">
    <citation type="journal article" date="2021" name="Nat. Commun.">
        <title>Genetic determinants of endophytism in the Arabidopsis root mycobiome.</title>
        <authorList>
            <person name="Mesny F."/>
            <person name="Miyauchi S."/>
            <person name="Thiergart T."/>
            <person name="Pickel B."/>
            <person name="Atanasova L."/>
            <person name="Karlsson M."/>
            <person name="Huettel B."/>
            <person name="Barry K.W."/>
            <person name="Haridas S."/>
            <person name="Chen C."/>
            <person name="Bauer D."/>
            <person name="Andreopoulos W."/>
            <person name="Pangilinan J."/>
            <person name="LaButti K."/>
            <person name="Riley R."/>
            <person name="Lipzen A."/>
            <person name="Clum A."/>
            <person name="Drula E."/>
            <person name="Henrissat B."/>
            <person name="Kohler A."/>
            <person name="Grigoriev I.V."/>
            <person name="Martin F.M."/>
            <person name="Hacquard S."/>
        </authorList>
    </citation>
    <scope>NUCLEOTIDE SEQUENCE</scope>
    <source>
        <strain evidence="1">MPI-CAGE-AT-0147</strain>
    </source>
</reference>
<keyword evidence="2" id="KW-1185">Reference proteome</keyword>
<name>A0A9P9IGD6_9HYPO</name>
<protein>
    <recommendedName>
        <fullName evidence="3">SMP-30/Gluconolactonase/LRE-like region domain-containing protein</fullName>
    </recommendedName>
</protein>